<keyword evidence="2" id="KW-0677">Repeat</keyword>
<dbReference type="Gene3D" id="3.30.160.60">
    <property type="entry name" value="Classic Zinc Finger"/>
    <property type="match status" value="3"/>
</dbReference>
<dbReference type="EMBL" id="JAVRRG010000177">
    <property type="protein sequence ID" value="KAK5079704.1"/>
    <property type="molecule type" value="Genomic_DNA"/>
</dbReference>
<feature type="region of interest" description="Disordered" evidence="6">
    <location>
        <begin position="285"/>
        <end position="313"/>
    </location>
</feature>
<dbReference type="PANTHER" id="PTHR19818">
    <property type="entry name" value="ZINC FINGER PROTEIN ZIC AND GLI"/>
    <property type="match status" value="1"/>
</dbReference>
<accession>A0ABR0JYZ1</accession>
<dbReference type="PROSITE" id="PS00028">
    <property type="entry name" value="ZINC_FINGER_C2H2_1"/>
    <property type="match status" value="2"/>
</dbReference>
<evidence type="ECO:0000313" key="9">
    <source>
        <dbReference type="Proteomes" id="UP001345013"/>
    </source>
</evidence>
<reference evidence="8 9" key="1">
    <citation type="submission" date="2023-08" db="EMBL/GenBank/DDBJ databases">
        <title>Black Yeasts Isolated from many extreme environments.</title>
        <authorList>
            <person name="Coleine C."/>
            <person name="Stajich J.E."/>
            <person name="Selbmann L."/>
        </authorList>
    </citation>
    <scope>NUCLEOTIDE SEQUENCE [LARGE SCALE GENOMIC DNA]</scope>
    <source>
        <strain evidence="8 9">CCFEE 5885</strain>
    </source>
</reference>
<keyword evidence="3 5" id="KW-0863">Zinc-finger</keyword>
<evidence type="ECO:0000256" key="1">
    <source>
        <dbReference type="ARBA" id="ARBA00022723"/>
    </source>
</evidence>
<evidence type="ECO:0000259" key="7">
    <source>
        <dbReference type="PROSITE" id="PS50157"/>
    </source>
</evidence>
<organism evidence="8 9">
    <name type="scientific">Lithohypha guttulata</name>
    <dbReference type="NCBI Taxonomy" id="1690604"/>
    <lineage>
        <taxon>Eukaryota</taxon>
        <taxon>Fungi</taxon>
        <taxon>Dikarya</taxon>
        <taxon>Ascomycota</taxon>
        <taxon>Pezizomycotina</taxon>
        <taxon>Eurotiomycetes</taxon>
        <taxon>Chaetothyriomycetidae</taxon>
        <taxon>Chaetothyriales</taxon>
        <taxon>Trichomeriaceae</taxon>
        <taxon>Lithohypha</taxon>
    </lineage>
</organism>
<sequence>MFHTCASGYRQQSPYYHNDPTLITRVPLSAEQIDLHMQQLRQWAPTSAHYSNDLHIMTPTYPITCYQPQIPLSPAPTTSAYEYPIASVPTTYASSSATSLQISRSFPEFQDIAQQSYSQSPTSDTPVSCYQDNLGAFEAIRSAHSDMPQSMTSASCDYSPDEHGHVLHQIHSAASTCSSERSMMSEDESLNGINFGPLGQNRATEVDALMQALEEPSTRPLSAEMPQLIRNGKVRKHRCPLPNCHKAFSQPTHLKIHLRSHTGEKPHCCQVPGCSAAFSQLGNLRTHERRHRGEKPCRRSRAHPDPTSSSTQRRYECKLDGCKGSSDSTGKIFSQLGNLKAHMNKFHKDTLARLSMHFANQNYEDECETTKEEVELREYFRSLYKNCNKGIKGRGKGRRVAVVV</sequence>
<keyword evidence="9" id="KW-1185">Reference proteome</keyword>
<evidence type="ECO:0000256" key="2">
    <source>
        <dbReference type="ARBA" id="ARBA00022737"/>
    </source>
</evidence>
<protein>
    <submittedName>
        <fullName evidence="8">DNA-binding transcription factor</fullName>
    </submittedName>
</protein>
<dbReference type="InterPro" id="IPR050329">
    <property type="entry name" value="GLI_C2H2-zinc-finger"/>
</dbReference>
<keyword evidence="4" id="KW-0862">Zinc</keyword>
<keyword evidence="8" id="KW-0238">DNA-binding</keyword>
<dbReference type="GO" id="GO:0003677">
    <property type="term" value="F:DNA binding"/>
    <property type="evidence" value="ECO:0007669"/>
    <property type="project" value="UniProtKB-KW"/>
</dbReference>
<dbReference type="InterPro" id="IPR013087">
    <property type="entry name" value="Znf_C2H2_type"/>
</dbReference>
<dbReference type="Pfam" id="PF00096">
    <property type="entry name" value="zf-C2H2"/>
    <property type="match status" value="1"/>
</dbReference>
<dbReference type="Proteomes" id="UP001345013">
    <property type="component" value="Unassembled WGS sequence"/>
</dbReference>
<evidence type="ECO:0000313" key="8">
    <source>
        <dbReference type="EMBL" id="KAK5079704.1"/>
    </source>
</evidence>
<name>A0ABR0JYZ1_9EURO</name>
<keyword evidence="1" id="KW-0479">Metal-binding</keyword>
<proteinExistence type="predicted"/>
<evidence type="ECO:0000256" key="6">
    <source>
        <dbReference type="SAM" id="MobiDB-lite"/>
    </source>
</evidence>
<feature type="domain" description="C2H2-type" evidence="7">
    <location>
        <begin position="267"/>
        <end position="296"/>
    </location>
</feature>
<gene>
    <name evidence="8" type="primary">AZF1</name>
    <name evidence="8" type="ORF">LTR24_009013</name>
</gene>
<evidence type="ECO:0000256" key="4">
    <source>
        <dbReference type="ARBA" id="ARBA00022833"/>
    </source>
</evidence>
<dbReference type="SUPFAM" id="SSF57667">
    <property type="entry name" value="beta-beta-alpha zinc fingers"/>
    <property type="match status" value="1"/>
</dbReference>
<dbReference type="InterPro" id="IPR036236">
    <property type="entry name" value="Znf_C2H2_sf"/>
</dbReference>
<dbReference type="SMART" id="SM00355">
    <property type="entry name" value="ZnF_C2H2"/>
    <property type="match status" value="3"/>
</dbReference>
<evidence type="ECO:0000256" key="3">
    <source>
        <dbReference type="ARBA" id="ARBA00022771"/>
    </source>
</evidence>
<dbReference type="PANTHER" id="PTHR19818:SF139">
    <property type="entry name" value="PAIR-RULE PROTEIN ODD-PAIRED"/>
    <property type="match status" value="1"/>
</dbReference>
<dbReference type="PROSITE" id="PS50157">
    <property type="entry name" value="ZINC_FINGER_C2H2_2"/>
    <property type="match status" value="2"/>
</dbReference>
<evidence type="ECO:0000256" key="5">
    <source>
        <dbReference type="PROSITE-ProRule" id="PRU00042"/>
    </source>
</evidence>
<comment type="caution">
    <text evidence="8">The sequence shown here is derived from an EMBL/GenBank/DDBJ whole genome shotgun (WGS) entry which is preliminary data.</text>
</comment>
<feature type="domain" description="C2H2-type" evidence="7">
    <location>
        <begin position="237"/>
        <end position="266"/>
    </location>
</feature>
<feature type="compositionally biased region" description="Basic residues" evidence="6">
    <location>
        <begin position="287"/>
        <end position="301"/>
    </location>
</feature>